<comment type="function">
    <text evidence="4">Regulatory protein of the TOL plasmid xyl operons. XylS activates the xylXYZLTEGFJQKIH operon required for the degradation of toluene, m-xylene and p-xylene.</text>
</comment>
<evidence type="ECO:0000313" key="7">
    <source>
        <dbReference type="Proteomes" id="UP000025241"/>
    </source>
</evidence>
<dbReference type="eggNOG" id="COG2207">
    <property type="taxonomic scope" value="Bacteria"/>
</dbReference>
<dbReference type="PATRIC" id="fig|1301098.3.peg.2684"/>
<feature type="domain" description="HTH araC/xylS-type" evidence="5">
    <location>
        <begin position="214"/>
        <end position="313"/>
    </location>
</feature>
<protein>
    <submittedName>
        <fullName evidence="6">Putative transcriptional regulator, AraC family</fullName>
    </submittedName>
</protein>
<evidence type="ECO:0000313" key="6">
    <source>
        <dbReference type="EMBL" id="CDF84022.1"/>
    </source>
</evidence>
<dbReference type="GO" id="GO:0043565">
    <property type="term" value="F:sequence-specific DNA binding"/>
    <property type="evidence" value="ECO:0007669"/>
    <property type="project" value="InterPro"/>
</dbReference>
<organism evidence="6 7">
    <name type="scientific">Pseudomonas knackmussii (strain DSM 6978 / CCUG 54928 / LMG 23759 / B13)</name>
    <dbReference type="NCBI Taxonomy" id="1301098"/>
    <lineage>
        <taxon>Bacteria</taxon>
        <taxon>Pseudomonadati</taxon>
        <taxon>Pseudomonadota</taxon>
        <taxon>Gammaproteobacteria</taxon>
        <taxon>Pseudomonadales</taxon>
        <taxon>Pseudomonadaceae</taxon>
        <taxon>Pseudomonas</taxon>
    </lineage>
</organism>
<dbReference type="InterPro" id="IPR018060">
    <property type="entry name" value="HTH_AraC"/>
</dbReference>
<reference evidence="6 7" key="2">
    <citation type="submission" date="2014-05" db="EMBL/GenBank/DDBJ databases">
        <title>Genome sequence of the 3-chlorobenzoate degrading bacterium Pseudomonas knackmussii B13 shows multiple evidence for horizontal gene transfer.</title>
        <authorList>
            <person name="Miyazaki R."/>
            <person name="Bertelli C."/>
            <person name="Falquet L."/>
            <person name="Robinson-Rechavi M."/>
            <person name="Gharib W."/>
            <person name="Roy S."/>
            <person name="Van der Meer J.R."/>
        </authorList>
    </citation>
    <scope>NUCLEOTIDE SEQUENCE [LARGE SCALE GENOMIC DNA]</scope>
    <source>
        <strain evidence="6 7">B13</strain>
    </source>
</reference>
<gene>
    <name evidence="6" type="ORF">PKB_2675</name>
</gene>
<evidence type="ECO:0000256" key="4">
    <source>
        <dbReference type="ARBA" id="ARBA00037345"/>
    </source>
</evidence>
<dbReference type="RefSeq" id="WP_043252360.1">
    <property type="nucleotide sequence ID" value="NZ_HG322950.1"/>
</dbReference>
<evidence type="ECO:0000256" key="3">
    <source>
        <dbReference type="ARBA" id="ARBA00023163"/>
    </source>
</evidence>
<keyword evidence="1" id="KW-0805">Transcription regulation</keyword>
<evidence type="ECO:0000256" key="1">
    <source>
        <dbReference type="ARBA" id="ARBA00023015"/>
    </source>
</evidence>
<dbReference type="GO" id="GO:0003700">
    <property type="term" value="F:DNA-binding transcription factor activity"/>
    <property type="evidence" value="ECO:0007669"/>
    <property type="project" value="InterPro"/>
</dbReference>
<name>A0A024HHP5_PSEKB</name>
<dbReference type="InterPro" id="IPR009057">
    <property type="entry name" value="Homeodomain-like_sf"/>
</dbReference>
<sequence>MPGIARYQANDSDELARALSGWSQSYTQLGRGRLQAELLHVQLPEATLFYEHSNLHLRENMAPPAGQIVVGIPLRACADSRFNGQPLQDDTLLVLPGGEEMEICAPGEIHMLGLGLSRTMLDRLLGAQEQERFERALQQRRLRLSHHAAAHLRQNLTDSLGAFFRASWCPDDPAHAGAAIHSALSCLLQALDDSPETSVAKAPRSLEQHRRLVLAAVERMQADLAQPLSLVDLSRQLNTSQRTLQYSFRQLCQATPQQVQLALRLSEARRRLKLEAPQSITHLALDLGFASSSHFSALYKRLFDEQPSLTLRRR</sequence>
<evidence type="ECO:0000256" key="2">
    <source>
        <dbReference type="ARBA" id="ARBA00023125"/>
    </source>
</evidence>
<dbReference type="HOGENOM" id="CLU_047930_2_0_6"/>
<dbReference type="PANTHER" id="PTHR46796">
    <property type="entry name" value="HTH-TYPE TRANSCRIPTIONAL ACTIVATOR RHAS-RELATED"/>
    <property type="match status" value="1"/>
</dbReference>
<dbReference type="Pfam" id="PF12833">
    <property type="entry name" value="HTH_18"/>
    <property type="match status" value="1"/>
</dbReference>
<dbReference type="AlphaFoldDB" id="A0A024HHP5"/>
<dbReference type="KEGG" id="pkc:PKB_2675"/>
<dbReference type="InterPro" id="IPR050204">
    <property type="entry name" value="AraC_XylS_family_regulators"/>
</dbReference>
<dbReference type="EMBL" id="HG322950">
    <property type="protein sequence ID" value="CDF84022.1"/>
    <property type="molecule type" value="Genomic_DNA"/>
</dbReference>
<evidence type="ECO:0000259" key="5">
    <source>
        <dbReference type="PROSITE" id="PS01124"/>
    </source>
</evidence>
<accession>A0A024HHP5</accession>
<proteinExistence type="predicted"/>
<dbReference type="Gene3D" id="1.10.10.60">
    <property type="entry name" value="Homeodomain-like"/>
    <property type="match status" value="1"/>
</dbReference>
<reference evidence="6 7" key="1">
    <citation type="submission" date="2013-03" db="EMBL/GenBank/DDBJ databases">
        <authorList>
            <person name="Linke B."/>
        </authorList>
    </citation>
    <scope>NUCLEOTIDE SEQUENCE [LARGE SCALE GENOMIC DNA]</scope>
    <source>
        <strain evidence="6 7">B13</strain>
    </source>
</reference>
<dbReference type="SMART" id="SM00342">
    <property type="entry name" value="HTH_ARAC"/>
    <property type="match status" value="1"/>
</dbReference>
<keyword evidence="2" id="KW-0238">DNA-binding</keyword>
<dbReference type="Proteomes" id="UP000025241">
    <property type="component" value="Chromosome I"/>
</dbReference>
<dbReference type="STRING" id="1301098.PKB_2675"/>
<keyword evidence="3" id="KW-0804">Transcription</keyword>
<dbReference type="OrthoDB" id="6003540at2"/>
<keyword evidence="7" id="KW-1185">Reference proteome</keyword>
<dbReference type="PROSITE" id="PS01124">
    <property type="entry name" value="HTH_ARAC_FAMILY_2"/>
    <property type="match status" value="1"/>
</dbReference>
<dbReference type="SUPFAM" id="SSF46689">
    <property type="entry name" value="Homeodomain-like"/>
    <property type="match status" value="1"/>
</dbReference>